<dbReference type="EMBL" id="PDJE01000001">
    <property type="protein sequence ID" value="PFG30414.1"/>
    <property type="molecule type" value="Genomic_DNA"/>
</dbReference>
<dbReference type="Pfam" id="PF02361">
    <property type="entry name" value="CbiQ"/>
    <property type="match status" value="1"/>
</dbReference>
<comment type="caution">
    <text evidence="6">The sequence shown here is derived from an EMBL/GenBank/DDBJ whole genome shotgun (WGS) entry which is preliminary data.</text>
</comment>
<organism evidence="6 7">
    <name type="scientific">Paramicrobacterium agarici</name>
    <dbReference type="NCBI Taxonomy" id="630514"/>
    <lineage>
        <taxon>Bacteria</taxon>
        <taxon>Bacillati</taxon>
        <taxon>Actinomycetota</taxon>
        <taxon>Actinomycetes</taxon>
        <taxon>Micrococcales</taxon>
        <taxon>Microbacteriaceae</taxon>
        <taxon>Paramicrobacterium</taxon>
    </lineage>
</organism>
<keyword evidence="2 5" id="KW-0812">Transmembrane</keyword>
<evidence type="ECO:0000256" key="4">
    <source>
        <dbReference type="ARBA" id="ARBA00023136"/>
    </source>
</evidence>
<evidence type="ECO:0000256" key="2">
    <source>
        <dbReference type="ARBA" id="ARBA00022692"/>
    </source>
</evidence>
<reference evidence="6 7" key="1">
    <citation type="submission" date="2017-10" db="EMBL/GenBank/DDBJ databases">
        <title>Sequencing the genomes of 1000 actinobacteria strains.</title>
        <authorList>
            <person name="Klenk H.-P."/>
        </authorList>
    </citation>
    <scope>NUCLEOTIDE SEQUENCE [LARGE SCALE GENOMIC DNA]</scope>
    <source>
        <strain evidence="6 7">DSM 21798</strain>
    </source>
</reference>
<protein>
    <submittedName>
        <fullName evidence="6">Energy-coupling factor transport system permease protein</fullName>
    </submittedName>
</protein>
<dbReference type="AlphaFoldDB" id="A0A2A9DV21"/>
<dbReference type="PANTHER" id="PTHR33514:SF13">
    <property type="entry name" value="PROTEIN ABCI12, CHLOROPLASTIC"/>
    <property type="match status" value="1"/>
</dbReference>
<keyword evidence="4 5" id="KW-0472">Membrane</keyword>
<feature type="transmembrane region" description="Helical" evidence="5">
    <location>
        <begin position="105"/>
        <end position="129"/>
    </location>
</feature>
<dbReference type="InterPro" id="IPR003339">
    <property type="entry name" value="ABC/ECF_trnsptr_transmembrane"/>
</dbReference>
<dbReference type="CDD" id="cd16914">
    <property type="entry name" value="EcfT"/>
    <property type="match status" value="1"/>
</dbReference>
<proteinExistence type="predicted"/>
<dbReference type="GO" id="GO:0005886">
    <property type="term" value="C:plasma membrane"/>
    <property type="evidence" value="ECO:0007669"/>
    <property type="project" value="TreeGrafter"/>
</dbReference>
<feature type="transmembrane region" description="Helical" evidence="5">
    <location>
        <begin position="12"/>
        <end position="33"/>
    </location>
</feature>
<evidence type="ECO:0000256" key="5">
    <source>
        <dbReference type="SAM" id="Phobius"/>
    </source>
</evidence>
<feature type="transmembrane region" description="Helical" evidence="5">
    <location>
        <begin position="64"/>
        <end position="85"/>
    </location>
</feature>
<accession>A0A2A9DV21</accession>
<evidence type="ECO:0000256" key="3">
    <source>
        <dbReference type="ARBA" id="ARBA00022989"/>
    </source>
</evidence>
<dbReference type="PANTHER" id="PTHR33514">
    <property type="entry name" value="PROTEIN ABCI12, CHLOROPLASTIC"/>
    <property type="match status" value="1"/>
</dbReference>
<keyword evidence="7" id="KW-1185">Reference proteome</keyword>
<sequence>MTVALPRRATGRYLHALNPLATIAGPLPAMLALVFTRDIATPVTFIALGYLLLLTGARLSTSRLVLLFIALPVAAAILAVGFSLWTDAGDLDHSTTLLRIGDYHLYLSAVEIGAATALRLVSIVVLALLTGLTSSGPDLVRSAVAHLRVPYRIGYAALASYRFVPRFRAELDVIRKAHRVRGTMGGRGPIAAVRRTIGYIVPLLASAIRHAERVSLSMDARAFGAHPSRTERYELPLRTRDAVFVVAFWAVTMVIFAGLLFF</sequence>
<evidence type="ECO:0000256" key="1">
    <source>
        <dbReference type="ARBA" id="ARBA00004141"/>
    </source>
</evidence>
<dbReference type="RefSeq" id="WP_098406877.1">
    <property type="nucleotide sequence ID" value="NZ_PDJE01000001.1"/>
</dbReference>
<dbReference type="Proteomes" id="UP000221369">
    <property type="component" value="Unassembled WGS sequence"/>
</dbReference>
<evidence type="ECO:0000313" key="6">
    <source>
        <dbReference type="EMBL" id="PFG30414.1"/>
    </source>
</evidence>
<gene>
    <name evidence="6" type="ORF">ATJ78_1343</name>
</gene>
<keyword evidence="3 5" id="KW-1133">Transmembrane helix</keyword>
<evidence type="ECO:0000313" key="7">
    <source>
        <dbReference type="Proteomes" id="UP000221369"/>
    </source>
</evidence>
<feature type="transmembrane region" description="Helical" evidence="5">
    <location>
        <begin position="242"/>
        <end position="261"/>
    </location>
</feature>
<name>A0A2A9DV21_9MICO</name>
<feature type="transmembrane region" description="Helical" evidence="5">
    <location>
        <begin position="39"/>
        <end position="57"/>
    </location>
</feature>
<comment type="subcellular location">
    <subcellularLocation>
        <location evidence="1">Membrane</location>
        <topology evidence="1">Multi-pass membrane protein</topology>
    </subcellularLocation>
</comment>